<accession>A0A2G9RU31</accession>
<name>A0A2G9RU31_AQUCT</name>
<keyword evidence="2" id="KW-1185">Reference proteome</keyword>
<dbReference type="AlphaFoldDB" id="A0A2G9RU31"/>
<organism evidence="1 2">
    <name type="scientific">Aquarana catesbeiana</name>
    <name type="common">American bullfrog</name>
    <name type="synonym">Rana catesbeiana</name>
    <dbReference type="NCBI Taxonomy" id="8400"/>
    <lineage>
        <taxon>Eukaryota</taxon>
        <taxon>Metazoa</taxon>
        <taxon>Chordata</taxon>
        <taxon>Craniata</taxon>
        <taxon>Vertebrata</taxon>
        <taxon>Euteleostomi</taxon>
        <taxon>Amphibia</taxon>
        <taxon>Batrachia</taxon>
        <taxon>Anura</taxon>
        <taxon>Neobatrachia</taxon>
        <taxon>Ranoidea</taxon>
        <taxon>Ranidae</taxon>
        <taxon>Aquarana</taxon>
    </lineage>
</organism>
<protein>
    <submittedName>
        <fullName evidence="1">Uncharacterized protein</fullName>
    </submittedName>
</protein>
<reference evidence="2" key="1">
    <citation type="journal article" date="2017" name="Nat. Commun.">
        <title>The North American bullfrog draft genome provides insight into hormonal regulation of long noncoding RNA.</title>
        <authorList>
            <person name="Hammond S.A."/>
            <person name="Warren R.L."/>
            <person name="Vandervalk B.P."/>
            <person name="Kucuk E."/>
            <person name="Khan H."/>
            <person name="Gibb E.A."/>
            <person name="Pandoh P."/>
            <person name="Kirk H."/>
            <person name="Zhao Y."/>
            <person name="Jones M."/>
            <person name="Mungall A.J."/>
            <person name="Coope R."/>
            <person name="Pleasance S."/>
            <person name="Moore R.A."/>
            <person name="Holt R.A."/>
            <person name="Round J.M."/>
            <person name="Ohora S."/>
            <person name="Walle B.V."/>
            <person name="Veldhoen N."/>
            <person name="Helbing C.C."/>
            <person name="Birol I."/>
        </authorList>
    </citation>
    <scope>NUCLEOTIDE SEQUENCE [LARGE SCALE GENOMIC DNA]</scope>
</reference>
<evidence type="ECO:0000313" key="1">
    <source>
        <dbReference type="EMBL" id="PIO30683.1"/>
    </source>
</evidence>
<proteinExistence type="predicted"/>
<evidence type="ECO:0000313" key="2">
    <source>
        <dbReference type="Proteomes" id="UP000228934"/>
    </source>
</evidence>
<sequence length="101" mass="11320">MYGALWFILLTTDELWRVRKLHVPSPPGSRHCTALITSSETFPDVRLQRSGNTHRPDGITCCSPSSSLGTTTFKPVLSFIWTFDATVFGEVPGYDRLLFTI</sequence>
<gene>
    <name evidence="1" type="ORF">AB205_0183560</name>
</gene>
<dbReference type="EMBL" id="KV933929">
    <property type="protein sequence ID" value="PIO30683.1"/>
    <property type="molecule type" value="Genomic_DNA"/>
</dbReference>
<dbReference type="Proteomes" id="UP000228934">
    <property type="component" value="Unassembled WGS sequence"/>
</dbReference>